<evidence type="ECO:0000256" key="11">
    <source>
        <dbReference type="ARBA" id="ARBA00038023"/>
    </source>
</evidence>
<accession>A0AAX4HGM5</accession>
<keyword evidence="7" id="KW-0805">Transcription regulation</keyword>
<keyword evidence="10" id="KW-0539">Nucleus</keyword>
<evidence type="ECO:0000256" key="8">
    <source>
        <dbReference type="ARBA" id="ARBA00023125"/>
    </source>
</evidence>
<dbReference type="FunFam" id="3.30.160.60:FF:000089">
    <property type="entry name" value="DNA-binding protein creA"/>
    <property type="match status" value="1"/>
</dbReference>
<keyword evidence="2" id="KW-0678">Repressor</keyword>
<evidence type="ECO:0000256" key="12">
    <source>
        <dbReference type="ARBA" id="ARBA00056233"/>
    </source>
</evidence>
<dbReference type="GO" id="GO:0005737">
    <property type="term" value="C:cytoplasm"/>
    <property type="evidence" value="ECO:0007669"/>
    <property type="project" value="TreeGrafter"/>
</dbReference>
<evidence type="ECO:0000313" key="18">
    <source>
        <dbReference type="Proteomes" id="UP001338582"/>
    </source>
</evidence>
<dbReference type="KEGG" id="asau:88175967"/>
<feature type="region of interest" description="Disordered" evidence="15">
    <location>
        <begin position="347"/>
        <end position="371"/>
    </location>
</feature>
<dbReference type="Proteomes" id="UP001338582">
    <property type="component" value="Chromosome 6"/>
</dbReference>
<keyword evidence="3" id="KW-0479">Metal-binding</keyword>
<evidence type="ECO:0000313" key="17">
    <source>
        <dbReference type="EMBL" id="WPK27516.1"/>
    </source>
</evidence>
<evidence type="ECO:0000256" key="13">
    <source>
        <dbReference type="ARBA" id="ARBA00068528"/>
    </source>
</evidence>
<sequence>MTSTQKKSKEDRPYKCTMCDKAFHRLEHQTRHIRTHTGEKPHPCTFPGCTKRFSRSDELTRHSRIHNNPTLRKRLVQLEEPHAEGPYQFIAADANGMSVPVAAYPVAFESNGNPVHYYPNSGYPVYVVQQNGAAGAGHPVAVPVAQTPHPVIQTVSGMSTLQRQAMPVFTLPTAATHSPQADSNYGYAAQAVLRVASSDGLAPNSRFIPAERAPPRSSSLTSVGSNGNGMFSIQNTVSTDNLAVHLLSTLPADSHFSRKVPPSFSNINDYFRLRSPGATAPLMLAKLKSTQSFTSLSSLNSLSGLQRMTPLKPVVSSATSASSVATAVPKPGSLTQLNLEFAQAHKKSRPNSPSQTPIHLHKTPSTATSPAQTVQSAATGHPFFIISPNETPLQTPSQSPHLQAQMPSDNGLNSILLFSKLEEQKLHEQRDESIAINGTTLPPIRSVFNFSQAEVKPLKPLHVKKEGQA</sequence>
<evidence type="ECO:0000256" key="4">
    <source>
        <dbReference type="ARBA" id="ARBA00022737"/>
    </source>
</evidence>
<dbReference type="PANTHER" id="PTHR47428">
    <property type="entry name" value="REGULATORY PROTEIN MIG1-RELATED"/>
    <property type="match status" value="1"/>
</dbReference>
<dbReference type="RefSeq" id="XP_062879894.1">
    <property type="nucleotide sequence ID" value="XM_063023824.1"/>
</dbReference>
<protein>
    <recommendedName>
        <fullName evidence="13">Regulatory protein MIG1</fullName>
    </recommendedName>
</protein>
<keyword evidence="6" id="KW-0862">Zinc</keyword>
<dbReference type="AlphaFoldDB" id="A0AAX4HGM5"/>
<proteinExistence type="inferred from homology"/>
<dbReference type="SMART" id="SM00355">
    <property type="entry name" value="ZnF_C2H2"/>
    <property type="match status" value="2"/>
</dbReference>
<dbReference type="InterPro" id="IPR013087">
    <property type="entry name" value="Znf_C2H2_type"/>
</dbReference>
<evidence type="ECO:0000256" key="7">
    <source>
        <dbReference type="ARBA" id="ARBA00023015"/>
    </source>
</evidence>
<keyword evidence="5 14" id="KW-0863">Zinc-finger</keyword>
<comment type="similarity">
    <text evidence="11">Belongs to the creA/MIG C2H2-type zinc-finger protein family.</text>
</comment>
<evidence type="ECO:0000256" key="3">
    <source>
        <dbReference type="ARBA" id="ARBA00022723"/>
    </source>
</evidence>
<feature type="domain" description="C2H2-type" evidence="16">
    <location>
        <begin position="42"/>
        <end position="71"/>
    </location>
</feature>
<organism evidence="17 18">
    <name type="scientific">Australozyma saopauloensis</name>
    <dbReference type="NCBI Taxonomy" id="291208"/>
    <lineage>
        <taxon>Eukaryota</taxon>
        <taxon>Fungi</taxon>
        <taxon>Dikarya</taxon>
        <taxon>Ascomycota</taxon>
        <taxon>Saccharomycotina</taxon>
        <taxon>Pichiomycetes</taxon>
        <taxon>Metschnikowiaceae</taxon>
        <taxon>Australozyma</taxon>
    </lineage>
</organism>
<dbReference type="PROSITE" id="PS50157">
    <property type="entry name" value="ZINC_FINGER_C2H2_2"/>
    <property type="match status" value="2"/>
</dbReference>
<evidence type="ECO:0000256" key="14">
    <source>
        <dbReference type="PROSITE-ProRule" id="PRU00042"/>
    </source>
</evidence>
<evidence type="ECO:0000256" key="1">
    <source>
        <dbReference type="ARBA" id="ARBA00004123"/>
    </source>
</evidence>
<evidence type="ECO:0000256" key="15">
    <source>
        <dbReference type="SAM" id="MobiDB-lite"/>
    </source>
</evidence>
<comment type="function">
    <text evidence="12">Involved in glucose repression of glucose metabolism genes.</text>
</comment>
<evidence type="ECO:0000256" key="9">
    <source>
        <dbReference type="ARBA" id="ARBA00023163"/>
    </source>
</evidence>
<dbReference type="SUPFAM" id="SSF57667">
    <property type="entry name" value="beta-beta-alpha zinc fingers"/>
    <property type="match status" value="1"/>
</dbReference>
<evidence type="ECO:0000256" key="5">
    <source>
        <dbReference type="ARBA" id="ARBA00022771"/>
    </source>
</evidence>
<dbReference type="InterPro" id="IPR036236">
    <property type="entry name" value="Znf_C2H2_sf"/>
</dbReference>
<dbReference type="FunFam" id="3.30.160.60:FF:000152">
    <property type="entry name" value="DNA-binding protein creA"/>
    <property type="match status" value="1"/>
</dbReference>
<keyword evidence="8" id="KW-0238">DNA-binding</keyword>
<comment type="subcellular location">
    <subcellularLocation>
        <location evidence="1">Nucleus</location>
    </subcellularLocation>
</comment>
<keyword evidence="18" id="KW-1185">Reference proteome</keyword>
<dbReference type="GO" id="GO:0000433">
    <property type="term" value="P:carbon catabolite repression of transcription from RNA polymerase II promoter by glucose"/>
    <property type="evidence" value="ECO:0007669"/>
    <property type="project" value="TreeGrafter"/>
</dbReference>
<dbReference type="Gene3D" id="3.30.160.60">
    <property type="entry name" value="Classic Zinc Finger"/>
    <property type="match status" value="2"/>
</dbReference>
<dbReference type="GO" id="GO:0000978">
    <property type="term" value="F:RNA polymerase II cis-regulatory region sequence-specific DNA binding"/>
    <property type="evidence" value="ECO:0007669"/>
    <property type="project" value="TreeGrafter"/>
</dbReference>
<keyword evidence="9" id="KW-0804">Transcription</keyword>
<reference evidence="17 18" key="1">
    <citation type="submission" date="2023-10" db="EMBL/GenBank/DDBJ databases">
        <title>Draft Genome Sequence of Candida saopaulonensis from a very Premature Infant with Sepsis.</title>
        <authorList>
            <person name="Ning Y."/>
            <person name="Dai R."/>
            <person name="Xiao M."/>
            <person name="Xu Y."/>
            <person name="Yan Q."/>
            <person name="Zhang L."/>
        </authorList>
    </citation>
    <scope>NUCLEOTIDE SEQUENCE [LARGE SCALE GENOMIC DNA]</scope>
    <source>
        <strain evidence="17 18">19XY460</strain>
    </source>
</reference>
<evidence type="ECO:0000256" key="2">
    <source>
        <dbReference type="ARBA" id="ARBA00022491"/>
    </source>
</evidence>
<keyword evidence="4" id="KW-0677">Repeat</keyword>
<dbReference type="GO" id="GO:0005634">
    <property type="term" value="C:nucleus"/>
    <property type="evidence" value="ECO:0007669"/>
    <property type="project" value="UniProtKB-SubCell"/>
</dbReference>
<name>A0AAX4HGM5_9ASCO</name>
<feature type="domain" description="C2H2-type" evidence="16">
    <location>
        <begin position="14"/>
        <end position="41"/>
    </location>
</feature>
<evidence type="ECO:0000256" key="10">
    <source>
        <dbReference type="ARBA" id="ARBA00023242"/>
    </source>
</evidence>
<gene>
    <name evidence="17" type="ORF">PUMCH_004907</name>
</gene>
<evidence type="ECO:0000259" key="16">
    <source>
        <dbReference type="PROSITE" id="PS50157"/>
    </source>
</evidence>
<dbReference type="PROSITE" id="PS00028">
    <property type="entry name" value="ZINC_FINGER_C2H2_1"/>
    <property type="match status" value="2"/>
</dbReference>
<dbReference type="EMBL" id="CP138899">
    <property type="protein sequence ID" value="WPK27516.1"/>
    <property type="molecule type" value="Genomic_DNA"/>
</dbReference>
<feature type="compositionally biased region" description="Polar residues" evidence="15">
    <location>
        <begin position="350"/>
        <end position="371"/>
    </location>
</feature>
<dbReference type="PANTHER" id="PTHR47428:SF1">
    <property type="entry name" value="REGULATORY PROTEIN MIG1-RELATED"/>
    <property type="match status" value="1"/>
</dbReference>
<dbReference type="InterPro" id="IPR051007">
    <property type="entry name" value="creA/MIG_C2H2-ZnF"/>
</dbReference>
<dbReference type="Pfam" id="PF00096">
    <property type="entry name" value="zf-C2H2"/>
    <property type="match status" value="2"/>
</dbReference>
<evidence type="ECO:0000256" key="6">
    <source>
        <dbReference type="ARBA" id="ARBA00022833"/>
    </source>
</evidence>
<dbReference type="GO" id="GO:0008270">
    <property type="term" value="F:zinc ion binding"/>
    <property type="evidence" value="ECO:0007669"/>
    <property type="project" value="UniProtKB-KW"/>
</dbReference>
<dbReference type="GeneID" id="88175967"/>